<accession>A0A518GEN7</accession>
<dbReference type="Pfam" id="PF07643">
    <property type="entry name" value="DUF1598"/>
    <property type="match status" value="1"/>
</dbReference>
<protein>
    <recommendedName>
        <fullName evidence="4">DUF1598 domain-containing protein</fullName>
    </recommendedName>
</protein>
<dbReference type="InterPro" id="IPR011487">
    <property type="entry name" value="DUF1598"/>
</dbReference>
<dbReference type="RefSeq" id="WP_145083842.1">
    <property type="nucleotide sequence ID" value="NZ_CP036298.1"/>
</dbReference>
<keyword evidence="3" id="KW-1185">Reference proteome</keyword>
<name>A0A518GEN7_9BACT</name>
<dbReference type="EMBL" id="CP036298">
    <property type="protein sequence ID" value="QDV27053.1"/>
    <property type="molecule type" value="Genomic_DNA"/>
</dbReference>
<feature type="chain" id="PRO_5021883800" description="DUF1598 domain-containing protein" evidence="1">
    <location>
        <begin position="30"/>
        <end position="473"/>
    </location>
</feature>
<dbReference type="AlphaFoldDB" id="A0A518GEN7"/>
<evidence type="ECO:0000256" key="1">
    <source>
        <dbReference type="SAM" id="SignalP"/>
    </source>
</evidence>
<feature type="signal peptide" evidence="1">
    <location>
        <begin position="1"/>
        <end position="29"/>
    </location>
</feature>
<evidence type="ECO:0000313" key="3">
    <source>
        <dbReference type="Proteomes" id="UP000318017"/>
    </source>
</evidence>
<dbReference type="OrthoDB" id="233246at2"/>
<organism evidence="2 3">
    <name type="scientific">Aureliella helgolandensis</name>
    <dbReference type="NCBI Taxonomy" id="2527968"/>
    <lineage>
        <taxon>Bacteria</taxon>
        <taxon>Pseudomonadati</taxon>
        <taxon>Planctomycetota</taxon>
        <taxon>Planctomycetia</taxon>
        <taxon>Pirellulales</taxon>
        <taxon>Pirellulaceae</taxon>
        <taxon>Aureliella</taxon>
    </lineage>
</organism>
<evidence type="ECO:0000313" key="2">
    <source>
        <dbReference type="EMBL" id="QDV27053.1"/>
    </source>
</evidence>
<reference evidence="2 3" key="1">
    <citation type="submission" date="2019-02" db="EMBL/GenBank/DDBJ databases">
        <title>Deep-cultivation of Planctomycetes and their phenomic and genomic characterization uncovers novel biology.</title>
        <authorList>
            <person name="Wiegand S."/>
            <person name="Jogler M."/>
            <person name="Boedeker C."/>
            <person name="Pinto D."/>
            <person name="Vollmers J."/>
            <person name="Rivas-Marin E."/>
            <person name="Kohn T."/>
            <person name="Peeters S.H."/>
            <person name="Heuer A."/>
            <person name="Rast P."/>
            <person name="Oberbeckmann S."/>
            <person name="Bunk B."/>
            <person name="Jeske O."/>
            <person name="Meyerdierks A."/>
            <person name="Storesund J.E."/>
            <person name="Kallscheuer N."/>
            <person name="Luecker S."/>
            <person name="Lage O.M."/>
            <person name="Pohl T."/>
            <person name="Merkel B.J."/>
            <person name="Hornburger P."/>
            <person name="Mueller R.-W."/>
            <person name="Bruemmer F."/>
            <person name="Labrenz M."/>
            <person name="Spormann A.M."/>
            <person name="Op den Camp H."/>
            <person name="Overmann J."/>
            <person name="Amann R."/>
            <person name="Jetten M.S.M."/>
            <person name="Mascher T."/>
            <person name="Medema M.H."/>
            <person name="Devos D.P."/>
            <person name="Kaster A.-K."/>
            <person name="Ovreas L."/>
            <person name="Rohde M."/>
            <person name="Galperin M.Y."/>
            <person name="Jogler C."/>
        </authorList>
    </citation>
    <scope>NUCLEOTIDE SEQUENCE [LARGE SCALE GENOMIC DNA]</scope>
    <source>
        <strain evidence="2 3">Q31a</strain>
    </source>
</reference>
<dbReference type="KEGG" id="ahel:Q31a_54340"/>
<keyword evidence="1" id="KW-0732">Signal</keyword>
<gene>
    <name evidence="2" type="ORF">Q31a_54340</name>
</gene>
<sequence length="473" mass="50651" precursor="true">MHRLFNSLPSAVGVFIAVAMLASSNMALANNGTANNGTANNNTTGGTTAAAGVEIDPQGVLRILQADPRVTMARLHAARQGLPPNLARPSKMRKVSLNRLEAAVAKSLAEGESLSTEMITLAGMTRLEYVFFYPESGDIVLAGPAEGFGQDAVGRLVGVNSGHPCLLLDDLIVALRAFSPTGDKANTISVSIDPTQEGLARMQQTLQQLGGTFNQRNIPLIVNSLRESLGLNDVTIKGIPAGTHFAHVLTEADYRMKLIGIGLEAPPVPMSTYVSRLTTAMTSTNALVRWYFVPDYEAIATSEDRHAMKMVGQGLKLVGEDELVGQDGTRKSSGRGANRASQAFTTDFTKKFRLISEVNPVYSQLRNLVDMSIAAAFIQQQDFYGTSGWDLGVFSSEDGLAVETLPAPRQVETAINAVMKGSRLITPIGGGVTIQARKALDAENVTADTTGEIGKLREQTSLEGLDDSQWWWD</sequence>
<evidence type="ECO:0008006" key="4">
    <source>
        <dbReference type="Google" id="ProtNLM"/>
    </source>
</evidence>
<dbReference type="Proteomes" id="UP000318017">
    <property type="component" value="Chromosome"/>
</dbReference>
<proteinExistence type="predicted"/>